<dbReference type="Pfam" id="PF01551">
    <property type="entry name" value="Peptidase_M23"/>
    <property type="match status" value="1"/>
</dbReference>
<evidence type="ECO:0000313" key="5">
    <source>
        <dbReference type="EMBL" id="CAB1368473.1"/>
    </source>
</evidence>
<evidence type="ECO:0000313" key="6">
    <source>
        <dbReference type="Proteomes" id="UP000515733"/>
    </source>
</evidence>
<dbReference type="InterPro" id="IPR016047">
    <property type="entry name" value="M23ase_b-sheet_dom"/>
</dbReference>
<dbReference type="InterPro" id="IPR050570">
    <property type="entry name" value="Cell_wall_metabolism_enzyme"/>
</dbReference>
<dbReference type="PANTHER" id="PTHR21666">
    <property type="entry name" value="PEPTIDASE-RELATED"/>
    <property type="match status" value="1"/>
</dbReference>
<organism evidence="5 6">
    <name type="scientific">Denitratisoma oestradiolicum</name>
    <dbReference type="NCBI Taxonomy" id="311182"/>
    <lineage>
        <taxon>Bacteria</taxon>
        <taxon>Pseudomonadati</taxon>
        <taxon>Pseudomonadota</taxon>
        <taxon>Betaproteobacteria</taxon>
        <taxon>Nitrosomonadales</taxon>
        <taxon>Sterolibacteriaceae</taxon>
        <taxon>Denitratisoma</taxon>
    </lineage>
</organism>
<evidence type="ECO:0000256" key="1">
    <source>
        <dbReference type="ARBA" id="ARBA00038420"/>
    </source>
</evidence>
<dbReference type="KEGG" id="doe:DENOEST_1308"/>
<dbReference type="InterPro" id="IPR018392">
    <property type="entry name" value="LysM"/>
</dbReference>
<dbReference type="PROSITE" id="PS51782">
    <property type="entry name" value="LYSM"/>
    <property type="match status" value="1"/>
</dbReference>
<dbReference type="Gene3D" id="2.70.70.10">
    <property type="entry name" value="Glucose Permease (Domain IIA)"/>
    <property type="match status" value="1"/>
</dbReference>
<feature type="chain" id="PRO_5028402374" evidence="3">
    <location>
        <begin position="21"/>
        <end position="302"/>
    </location>
</feature>
<sequence length="302" mass="31945">MSLRLLSCVAVILLAACASHEPVPVEDRTAAIASAATPARAAVDPVVVPPGYYLVKKGDTLYGIALDHGHSYRDLAAWNNLEDPNRILVGQQLRVASPDSADPVVEVRPVTGPVAVESRPVVTAAAAVVEDSLVREPKGGKQPYSEEVLARLRQPEPMQRVAVVPAPAEKAIEKPAVAVNEETVWAWPSAGKLLAGFSEGSNKGVDLAGKPGDPVLAAGSGKVVYAGTGLRGYGKLVIVKHDATFLSAYAHNSQILVKEGQSVTRGQKIAEVGSSDADQPKLHFEIRRQGKPVDPTQYLPKR</sequence>
<dbReference type="GO" id="GO:0004222">
    <property type="term" value="F:metalloendopeptidase activity"/>
    <property type="evidence" value="ECO:0007669"/>
    <property type="project" value="TreeGrafter"/>
</dbReference>
<dbReference type="SUPFAM" id="SSF51261">
    <property type="entry name" value="Duplicated hybrid motif"/>
    <property type="match status" value="1"/>
</dbReference>
<dbReference type="SMART" id="SM00257">
    <property type="entry name" value="LysM"/>
    <property type="match status" value="1"/>
</dbReference>
<evidence type="ECO:0000256" key="3">
    <source>
        <dbReference type="SAM" id="SignalP"/>
    </source>
</evidence>
<dbReference type="EMBL" id="LR778301">
    <property type="protein sequence ID" value="CAB1368473.1"/>
    <property type="molecule type" value="Genomic_DNA"/>
</dbReference>
<dbReference type="Proteomes" id="UP000515733">
    <property type="component" value="Chromosome"/>
</dbReference>
<comment type="similarity">
    <text evidence="1">Belongs to the E.coli NlpD/Haemophilus LppB family.</text>
</comment>
<proteinExistence type="inferred from homology"/>
<feature type="domain" description="LysM" evidence="4">
    <location>
        <begin position="51"/>
        <end position="95"/>
    </location>
</feature>
<dbReference type="AlphaFoldDB" id="A0A6S6XW54"/>
<reference evidence="5 6" key="1">
    <citation type="submission" date="2020-03" db="EMBL/GenBank/DDBJ databases">
        <authorList>
            <consortium name="Genoscope - CEA"/>
            <person name="William W."/>
        </authorList>
    </citation>
    <scope>NUCLEOTIDE SEQUENCE [LARGE SCALE GENOMIC DNA]</scope>
    <source>
        <strain evidence="6">DSM 16959</strain>
    </source>
</reference>
<keyword evidence="3" id="KW-0732">Signal</keyword>
<keyword evidence="5" id="KW-0449">Lipoprotein</keyword>
<dbReference type="CDD" id="cd00118">
    <property type="entry name" value="LysM"/>
    <property type="match status" value="1"/>
</dbReference>
<keyword evidence="6" id="KW-1185">Reference proteome</keyword>
<evidence type="ECO:0000256" key="2">
    <source>
        <dbReference type="SAM" id="MobiDB-lite"/>
    </source>
</evidence>
<protein>
    <submittedName>
        <fullName evidence="5">Lipoprotein NlpD/LppB homolog</fullName>
    </submittedName>
</protein>
<dbReference type="Pfam" id="PF01476">
    <property type="entry name" value="LysM"/>
    <property type="match status" value="1"/>
</dbReference>
<dbReference type="PROSITE" id="PS51257">
    <property type="entry name" value="PROKAR_LIPOPROTEIN"/>
    <property type="match status" value="1"/>
</dbReference>
<feature type="compositionally biased region" description="Basic and acidic residues" evidence="2">
    <location>
        <begin position="278"/>
        <end position="288"/>
    </location>
</feature>
<dbReference type="Gene3D" id="3.10.350.10">
    <property type="entry name" value="LysM domain"/>
    <property type="match status" value="1"/>
</dbReference>
<feature type="region of interest" description="Disordered" evidence="2">
    <location>
        <begin position="270"/>
        <end position="302"/>
    </location>
</feature>
<dbReference type="CDD" id="cd12797">
    <property type="entry name" value="M23_peptidase"/>
    <property type="match status" value="1"/>
</dbReference>
<dbReference type="RefSeq" id="WP_232096455.1">
    <property type="nucleotide sequence ID" value="NZ_LR778301.1"/>
</dbReference>
<feature type="signal peptide" evidence="3">
    <location>
        <begin position="1"/>
        <end position="20"/>
    </location>
</feature>
<accession>A0A6S6XW54</accession>
<dbReference type="InterPro" id="IPR036779">
    <property type="entry name" value="LysM_dom_sf"/>
</dbReference>
<dbReference type="GO" id="GO:0009279">
    <property type="term" value="C:cell outer membrane"/>
    <property type="evidence" value="ECO:0007669"/>
    <property type="project" value="TreeGrafter"/>
</dbReference>
<dbReference type="GO" id="GO:0032153">
    <property type="term" value="C:cell division site"/>
    <property type="evidence" value="ECO:0007669"/>
    <property type="project" value="TreeGrafter"/>
</dbReference>
<dbReference type="InterPro" id="IPR011055">
    <property type="entry name" value="Dup_hybrid_motif"/>
</dbReference>
<dbReference type="PANTHER" id="PTHR21666:SF263">
    <property type="entry name" value="MUREIN HYDROLASE ACTIVATOR NLPD"/>
    <property type="match status" value="1"/>
</dbReference>
<gene>
    <name evidence="5" type="ORF">DENOEST_1308</name>
</gene>
<name>A0A6S6XW54_9PROT</name>
<evidence type="ECO:0000259" key="4">
    <source>
        <dbReference type="PROSITE" id="PS51782"/>
    </source>
</evidence>